<comment type="similarity">
    <text evidence="1">Belongs to the bacterial solute-binding protein 1 family.</text>
</comment>
<dbReference type="Gene3D" id="3.40.190.10">
    <property type="entry name" value="Periplasmic binding protein-like II"/>
    <property type="match status" value="1"/>
</dbReference>
<dbReference type="RefSeq" id="WP_307284512.1">
    <property type="nucleotide sequence ID" value="NZ_JAUSVX010000024.1"/>
</dbReference>
<protein>
    <submittedName>
        <fullName evidence="6">ABC-type glycerol-3-phosphate transport system substrate-binding protein</fullName>
    </submittedName>
</protein>
<dbReference type="PANTHER" id="PTHR30061:SF50">
    <property type="entry name" value="MALTOSE_MALTODEXTRIN-BINDING PERIPLASMIC PROTEIN"/>
    <property type="match status" value="1"/>
</dbReference>
<keyword evidence="7" id="KW-1185">Reference proteome</keyword>
<evidence type="ECO:0000256" key="4">
    <source>
        <dbReference type="ARBA" id="ARBA00022764"/>
    </source>
</evidence>
<sequence>MRTLKSALLGRAVAAGLALALASPAMAVELTFWHHTYPPATDFIAKKAAEYTAKHPDVTIKLHEDPHGDYEVKLLSAIAAGNPPDIVNVLDYLFPQFAAKGILAEADPAAFGAKSAAEIEARYMPAALSGLTIDGKLYGVPEEFNTLALFLNKAHFAEIGIDVTKPENWPKTWSDVFALSAKLQKKDAAGKVTRLGFNWVWNLDPYWYAQQYWPILVQYGCDVIGPDGKAAINSPACVAAFTETWQKPITDGLGGPNLATVNPVNALQDFSEGRQSMAIAGIWAPPLYSDEVKKDYVVAKLPQRDPAQPHTLLNSYALAVTAGSKHQKEAWEFLNFLTADGDGYLAATGYVTGLKGWADTEVAKQTRGSAVFADGQTYGSFVWRSPTWAQEGTAIKTAIEQFAQGVPVKDALDQAAAEIDQIRAR</sequence>
<dbReference type="PANTHER" id="PTHR30061">
    <property type="entry name" value="MALTOSE-BINDING PERIPLASMIC PROTEIN"/>
    <property type="match status" value="1"/>
</dbReference>
<evidence type="ECO:0000313" key="6">
    <source>
        <dbReference type="EMBL" id="MDQ0474615.1"/>
    </source>
</evidence>
<feature type="signal peptide" evidence="5">
    <location>
        <begin position="1"/>
        <end position="27"/>
    </location>
</feature>
<dbReference type="Pfam" id="PF01547">
    <property type="entry name" value="SBP_bac_1"/>
    <property type="match status" value="1"/>
</dbReference>
<feature type="chain" id="PRO_5045370622" evidence="5">
    <location>
        <begin position="28"/>
        <end position="425"/>
    </location>
</feature>
<dbReference type="SUPFAM" id="SSF53850">
    <property type="entry name" value="Periplasmic binding protein-like II"/>
    <property type="match status" value="1"/>
</dbReference>
<evidence type="ECO:0000256" key="5">
    <source>
        <dbReference type="SAM" id="SignalP"/>
    </source>
</evidence>
<keyword evidence="3 5" id="KW-0732">Signal</keyword>
<evidence type="ECO:0000256" key="3">
    <source>
        <dbReference type="ARBA" id="ARBA00022729"/>
    </source>
</evidence>
<evidence type="ECO:0000313" key="7">
    <source>
        <dbReference type="Proteomes" id="UP001242480"/>
    </source>
</evidence>
<evidence type="ECO:0000256" key="2">
    <source>
        <dbReference type="ARBA" id="ARBA00022448"/>
    </source>
</evidence>
<dbReference type="Proteomes" id="UP001242480">
    <property type="component" value="Unassembled WGS sequence"/>
</dbReference>
<reference evidence="6 7" key="1">
    <citation type="submission" date="2023-07" db="EMBL/GenBank/DDBJ databases">
        <title>Genomic Encyclopedia of Type Strains, Phase IV (KMG-IV): sequencing the most valuable type-strain genomes for metagenomic binning, comparative biology and taxonomic classification.</title>
        <authorList>
            <person name="Goeker M."/>
        </authorList>
    </citation>
    <scope>NUCLEOTIDE SEQUENCE [LARGE SCALE GENOMIC DNA]</scope>
    <source>
        <strain evidence="6 7">DSM 19619</strain>
    </source>
</reference>
<dbReference type="CDD" id="cd13585">
    <property type="entry name" value="PBP2_TMBP_like"/>
    <property type="match status" value="1"/>
</dbReference>
<dbReference type="InterPro" id="IPR006059">
    <property type="entry name" value="SBP"/>
</dbReference>
<gene>
    <name evidence="6" type="ORF">QO011_007656</name>
</gene>
<name>A0ABU0JLX1_9HYPH</name>
<dbReference type="EMBL" id="JAUSVX010000024">
    <property type="protein sequence ID" value="MDQ0474615.1"/>
    <property type="molecule type" value="Genomic_DNA"/>
</dbReference>
<keyword evidence="2" id="KW-0813">Transport</keyword>
<keyword evidence="4" id="KW-0574">Periplasm</keyword>
<evidence type="ECO:0000256" key="1">
    <source>
        <dbReference type="ARBA" id="ARBA00008520"/>
    </source>
</evidence>
<accession>A0ABU0JLX1</accession>
<comment type="caution">
    <text evidence="6">The sequence shown here is derived from an EMBL/GenBank/DDBJ whole genome shotgun (WGS) entry which is preliminary data.</text>
</comment>
<proteinExistence type="inferred from homology"/>
<organism evidence="6 7">
    <name type="scientific">Labrys wisconsinensis</name>
    <dbReference type="NCBI Taxonomy" id="425677"/>
    <lineage>
        <taxon>Bacteria</taxon>
        <taxon>Pseudomonadati</taxon>
        <taxon>Pseudomonadota</taxon>
        <taxon>Alphaproteobacteria</taxon>
        <taxon>Hyphomicrobiales</taxon>
        <taxon>Xanthobacteraceae</taxon>
        <taxon>Labrys</taxon>
    </lineage>
</organism>